<dbReference type="InterPro" id="IPR011045">
    <property type="entry name" value="N2O_reductase_N"/>
</dbReference>
<reference evidence="4 5" key="1">
    <citation type="submission" date="2024-02" db="EMBL/GenBank/DDBJ databases">
        <title>Genome sequence of Aquincola sp. MAHUQ-54.</title>
        <authorList>
            <person name="Huq M.A."/>
        </authorList>
    </citation>
    <scope>NUCLEOTIDE SEQUENCE [LARGE SCALE GENOMIC DNA]</scope>
    <source>
        <strain evidence="4 5">MAHUQ-54</strain>
    </source>
</reference>
<gene>
    <name evidence="4" type="ORF">V4F39_03750</name>
</gene>
<accession>A0AAW9Q9I3</accession>
<evidence type="ECO:0000256" key="2">
    <source>
        <dbReference type="SAM" id="SignalP"/>
    </source>
</evidence>
<evidence type="ECO:0000259" key="3">
    <source>
        <dbReference type="Pfam" id="PF21783"/>
    </source>
</evidence>
<dbReference type="RefSeq" id="WP_332287929.1">
    <property type="nucleotide sequence ID" value="NZ_JAZIBG010000009.1"/>
</dbReference>
<feature type="chain" id="PRO_5043701475" evidence="2">
    <location>
        <begin position="22"/>
        <end position="321"/>
    </location>
</feature>
<dbReference type="Pfam" id="PF21783">
    <property type="entry name" value="YNCE"/>
    <property type="match status" value="1"/>
</dbReference>
<evidence type="ECO:0000313" key="5">
    <source>
        <dbReference type="Proteomes" id="UP001336250"/>
    </source>
</evidence>
<keyword evidence="5" id="KW-1185">Reference proteome</keyword>
<dbReference type="PANTHER" id="PTHR47197:SF3">
    <property type="entry name" value="DIHYDRO-HEME D1 DEHYDROGENASE"/>
    <property type="match status" value="1"/>
</dbReference>
<sequence length="321" mass="34157">MHFPTRLAALALLAACGGAFANGTAYVSSEKDDALTLIDLGTLAVKGTVPTCKRGRHLQLTPDRKLLVACTDSNAADLIDPATNKSLRRIPLSDEPEAFDLSPDGKTIYVSNEDDGEASFIDFATGKVLQSVKVGGEPEGVKVSADGKTLYVTSEVANLVHVIDVASAKVVKNIKAGKRPRRMAFTPDGKELWVTNELDATVSIVSTVDHSVVGTLKFEVKGARTEDITPVGIQLTRDGKRAFVALGRANHVAFVDVASRKVTQLVLVGKRAWNVTLDKAEQRLYVVNGLSDDVTVVDVAGAKALKSIPVGRVPYGLVIVE</sequence>
<feature type="domain" description="YNCE-like beta-propeller" evidence="3">
    <location>
        <begin position="98"/>
        <end position="182"/>
    </location>
</feature>
<dbReference type="NCBIfam" id="TIGR02276">
    <property type="entry name" value="beta_rpt_yvtn"/>
    <property type="match status" value="3"/>
</dbReference>
<evidence type="ECO:0000313" key="4">
    <source>
        <dbReference type="EMBL" id="MEF7613013.1"/>
    </source>
</evidence>
<dbReference type="NCBIfam" id="TIGR03866">
    <property type="entry name" value="PQQ_ABC_repeats"/>
    <property type="match status" value="1"/>
</dbReference>
<dbReference type="InterPro" id="IPR015943">
    <property type="entry name" value="WD40/YVTN_repeat-like_dom_sf"/>
</dbReference>
<organism evidence="4 5">
    <name type="scientific">Aquincola agrisoli</name>
    <dbReference type="NCBI Taxonomy" id="3119538"/>
    <lineage>
        <taxon>Bacteria</taxon>
        <taxon>Pseudomonadati</taxon>
        <taxon>Pseudomonadota</taxon>
        <taxon>Betaproteobacteria</taxon>
        <taxon>Burkholderiales</taxon>
        <taxon>Sphaerotilaceae</taxon>
        <taxon>Aquincola</taxon>
    </lineage>
</organism>
<protein>
    <submittedName>
        <fullName evidence="4">PQQ-dependent catabolism-associated beta-propeller protein</fullName>
    </submittedName>
</protein>
<dbReference type="InterPro" id="IPR011964">
    <property type="entry name" value="YVTN_b-propeller_repeat"/>
</dbReference>
<dbReference type="Proteomes" id="UP001336250">
    <property type="component" value="Unassembled WGS sequence"/>
</dbReference>
<dbReference type="InterPro" id="IPR048433">
    <property type="entry name" value="YNCE-like_beta-prop"/>
</dbReference>
<name>A0AAW9Q9I3_9BURK</name>
<evidence type="ECO:0000256" key="1">
    <source>
        <dbReference type="ARBA" id="ARBA00022729"/>
    </source>
</evidence>
<dbReference type="AlphaFoldDB" id="A0AAW9Q9I3"/>
<feature type="signal peptide" evidence="2">
    <location>
        <begin position="1"/>
        <end position="21"/>
    </location>
</feature>
<dbReference type="SUPFAM" id="SSF50974">
    <property type="entry name" value="Nitrous oxide reductase, N-terminal domain"/>
    <property type="match status" value="1"/>
</dbReference>
<dbReference type="InterPro" id="IPR051200">
    <property type="entry name" value="Host-pathogen_enzymatic-act"/>
</dbReference>
<proteinExistence type="predicted"/>
<comment type="caution">
    <text evidence="4">The sequence shown here is derived from an EMBL/GenBank/DDBJ whole genome shotgun (WGS) entry which is preliminary data.</text>
</comment>
<dbReference type="InterPro" id="IPR022456">
    <property type="entry name" value="PQQ_b_propeller"/>
</dbReference>
<keyword evidence="1 2" id="KW-0732">Signal</keyword>
<dbReference type="PANTHER" id="PTHR47197">
    <property type="entry name" value="PROTEIN NIRF"/>
    <property type="match status" value="1"/>
</dbReference>
<dbReference type="EMBL" id="JAZIBG010000009">
    <property type="protein sequence ID" value="MEF7613013.1"/>
    <property type="molecule type" value="Genomic_DNA"/>
</dbReference>
<dbReference type="Gene3D" id="2.130.10.10">
    <property type="entry name" value="YVTN repeat-like/Quinoprotein amine dehydrogenase"/>
    <property type="match status" value="2"/>
</dbReference>